<dbReference type="PRINTS" id="PR00080">
    <property type="entry name" value="SDRFAMILY"/>
</dbReference>
<reference evidence="4" key="1">
    <citation type="journal article" date="2019" name="Int. J. Syst. Evol. Microbiol.">
        <title>The Global Catalogue of Microorganisms (GCM) 10K type strain sequencing project: providing services to taxonomists for standard genome sequencing and annotation.</title>
        <authorList>
            <consortium name="The Broad Institute Genomics Platform"/>
            <consortium name="The Broad Institute Genome Sequencing Center for Infectious Disease"/>
            <person name="Wu L."/>
            <person name="Ma J."/>
        </authorList>
    </citation>
    <scope>NUCLEOTIDE SEQUENCE [LARGE SCALE GENOMIC DNA]</scope>
    <source>
        <strain evidence="4">CCUG 54822</strain>
    </source>
</reference>
<comment type="similarity">
    <text evidence="1">Belongs to the short-chain dehydrogenases/reductases (SDR) family.</text>
</comment>
<dbReference type="Gene3D" id="3.40.50.720">
    <property type="entry name" value="NAD(P)-binding Rossmann-like Domain"/>
    <property type="match status" value="1"/>
</dbReference>
<proteinExistence type="inferred from homology"/>
<dbReference type="RefSeq" id="WP_382400263.1">
    <property type="nucleotide sequence ID" value="NZ_JBHTNH010000023.1"/>
</dbReference>
<dbReference type="InterPro" id="IPR002347">
    <property type="entry name" value="SDR_fam"/>
</dbReference>
<keyword evidence="4" id="KW-1185">Reference proteome</keyword>
<dbReference type="NCBIfam" id="NF009389">
    <property type="entry name" value="PRK12748.1"/>
    <property type="match status" value="1"/>
</dbReference>
<dbReference type="InterPro" id="IPR020904">
    <property type="entry name" value="Sc_DH/Rdtase_CS"/>
</dbReference>
<dbReference type="Proteomes" id="UP001597178">
    <property type="component" value="Unassembled WGS sequence"/>
</dbReference>
<dbReference type="PANTHER" id="PTHR48107">
    <property type="entry name" value="NADPH-DEPENDENT ALDEHYDE REDUCTASE-LIKE PROTEIN, CHLOROPLASTIC-RELATED"/>
    <property type="match status" value="1"/>
</dbReference>
<dbReference type="PRINTS" id="PR00081">
    <property type="entry name" value="GDHRDH"/>
</dbReference>
<dbReference type="PROSITE" id="PS00061">
    <property type="entry name" value="ADH_SHORT"/>
    <property type="match status" value="1"/>
</dbReference>
<evidence type="ECO:0000256" key="1">
    <source>
        <dbReference type="ARBA" id="ARBA00006484"/>
    </source>
</evidence>
<dbReference type="PANTHER" id="PTHR48107:SF7">
    <property type="entry name" value="RE15974P"/>
    <property type="match status" value="1"/>
</dbReference>
<name>A0ABW3ZUY7_9BACI</name>
<dbReference type="CDD" id="cd05233">
    <property type="entry name" value="SDR_c"/>
    <property type="match status" value="1"/>
</dbReference>
<evidence type="ECO:0000256" key="2">
    <source>
        <dbReference type="ARBA" id="ARBA00023002"/>
    </source>
</evidence>
<protein>
    <submittedName>
        <fullName evidence="3">SDR family oxidoreductase</fullName>
    </submittedName>
</protein>
<evidence type="ECO:0000313" key="3">
    <source>
        <dbReference type="EMBL" id="MFD1362074.1"/>
    </source>
</evidence>
<evidence type="ECO:0000313" key="4">
    <source>
        <dbReference type="Proteomes" id="UP001597178"/>
    </source>
</evidence>
<dbReference type="Pfam" id="PF13561">
    <property type="entry name" value="adh_short_C2"/>
    <property type="match status" value="1"/>
</dbReference>
<gene>
    <name evidence="3" type="ORF">ACFQ4A_10455</name>
</gene>
<dbReference type="SUPFAM" id="SSF51735">
    <property type="entry name" value="NAD(P)-binding Rossmann-fold domains"/>
    <property type="match status" value="1"/>
</dbReference>
<accession>A0ABW3ZUY7</accession>
<keyword evidence="2" id="KW-0560">Oxidoreductase</keyword>
<dbReference type="InterPro" id="IPR036291">
    <property type="entry name" value="NAD(P)-bd_dom_sf"/>
</dbReference>
<comment type="caution">
    <text evidence="3">The sequence shown here is derived from an EMBL/GenBank/DDBJ whole genome shotgun (WGS) entry which is preliminary data.</text>
</comment>
<dbReference type="EMBL" id="JBHTNH010000023">
    <property type="protein sequence ID" value="MFD1362074.1"/>
    <property type="molecule type" value="Genomic_DNA"/>
</dbReference>
<organism evidence="3 4">
    <name type="scientific">Lentibacillus salinarum</name>
    <dbReference type="NCBI Taxonomy" id="446820"/>
    <lineage>
        <taxon>Bacteria</taxon>
        <taxon>Bacillati</taxon>
        <taxon>Bacillota</taxon>
        <taxon>Bacilli</taxon>
        <taxon>Bacillales</taxon>
        <taxon>Bacillaceae</taxon>
        <taxon>Lentibacillus</taxon>
    </lineage>
</organism>
<sequence>MKSKIAVVTGVSHSNGIGAAVCCKLAEAGTDIFFTYWKTEQSWAILFQKEIEKFGVRCNSLAVDLAEEGAYLQLLDTVQESLGFPTILVNNAAHSARDGYEKLDTKTLDDHYKVNMRATFMLSVEFARRFKTGRYSAGRIINMTSGQDQGPMIEELAYGATKGAISAFTLSLSAELAPLGITVNAVNPGPTDTGWMTYELKKRLESKFLMGRAGKPEDAANLITFLTKEEAGWVTGQVIHSEGAFYRS</sequence>